<keyword evidence="3" id="KW-0808">Transferase</keyword>
<reference evidence="3 4" key="1">
    <citation type="journal article" date="2018" name="Front. Plant Sci.">
        <title>Red Clover (Trifolium pratense) and Zigzag Clover (T. medium) - A Picture of Genomic Similarities and Differences.</title>
        <authorList>
            <person name="Dluhosova J."/>
            <person name="Istvanek J."/>
            <person name="Nedelnik J."/>
            <person name="Repkova J."/>
        </authorList>
    </citation>
    <scope>NUCLEOTIDE SEQUENCE [LARGE SCALE GENOMIC DNA]</scope>
    <source>
        <strain evidence="4">cv. 10/8</strain>
        <tissue evidence="3">Leaf</tissue>
    </source>
</reference>
<protein>
    <submittedName>
        <fullName evidence="3">RNA-directed DNA polymerase (Reverse transcriptase)</fullName>
    </submittedName>
</protein>
<dbReference type="GO" id="GO:0003964">
    <property type="term" value="F:RNA-directed DNA polymerase activity"/>
    <property type="evidence" value="ECO:0007669"/>
    <property type="project" value="UniProtKB-KW"/>
</dbReference>
<dbReference type="PANTHER" id="PTHR47266">
    <property type="entry name" value="ENDONUCLEASE-RELATED"/>
    <property type="match status" value="1"/>
</dbReference>
<feature type="coiled-coil region" evidence="1">
    <location>
        <begin position="216"/>
        <end position="250"/>
    </location>
</feature>
<name>A0A392NRS6_9FABA</name>
<dbReference type="EMBL" id="LXQA010047062">
    <property type="protein sequence ID" value="MCI01776.1"/>
    <property type="molecule type" value="Genomic_DNA"/>
</dbReference>
<dbReference type="FunFam" id="1.10.340.70:FF:000001">
    <property type="entry name" value="Retrovirus-related Pol polyprotein from transposon gypsy-like Protein"/>
    <property type="match status" value="1"/>
</dbReference>
<evidence type="ECO:0000256" key="1">
    <source>
        <dbReference type="SAM" id="Coils"/>
    </source>
</evidence>
<dbReference type="Gene3D" id="1.10.340.70">
    <property type="match status" value="1"/>
</dbReference>
<evidence type="ECO:0000313" key="3">
    <source>
        <dbReference type="EMBL" id="MCI01776.1"/>
    </source>
</evidence>
<keyword evidence="4" id="KW-1185">Reference proteome</keyword>
<evidence type="ECO:0000259" key="2">
    <source>
        <dbReference type="Pfam" id="PF17921"/>
    </source>
</evidence>
<feature type="non-terminal residue" evidence="3">
    <location>
        <position position="250"/>
    </location>
</feature>
<dbReference type="Proteomes" id="UP000265520">
    <property type="component" value="Unassembled WGS sequence"/>
</dbReference>
<dbReference type="InterPro" id="IPR052160">
    <property type="entry name" value="Gypsy_RT_Integrase-like"/>
</dbReference>
<dbReference type="Pfam" id="PF17921">
    <property type="entry name" value="Integrase_H2C2"/>
    <property type="match status" value="1"/>
</dbReference>
<keyword evidence="3" id="KW-0695">RNA-directed DNA polymerase</keyword>
<gene>
    <name evidence="3" type="ORF">A2U01_0022804</name>
</gene>
<evidence type="ECO:0000313" key="4">
    <source>
        <dbReference type="Proteomes" id="UP000265520"/>
    </source>
</evidence>
<dbReference type="AlphaFoldDB" id="A0A392NRS6"/>
<dbReference type="InterPro" id="IPR041588">
    <property type="entry name" value="Integrase_H2C2"/>
</dbReference>
<sequence length="250" mass="28466">VYKPGKLNKGADALSRVHEEGKLCHVVTSLHWKDEKILQTEIAEDKHLQQVIKDLQTDVNARPGYSYKQGVLLYEGILVLPNTSVMIPLLLAEFHETPQGGHSGFYRTYRRLAANVYWVGMKNTVQEFVKKCDVCQRQKYLASSPGGLLQPLPIPDRIWEDLSMDFITGLPKSKGFEAILVVVDSYHITTGQTPFEIVYGRAPPAITRWVQGETRVEAVQRELLDRDEAIRQLRAQLLRAQDRMKQQANK</sequence>
<keyword evidence="1" id="KW-0175">Coiled coil</keyword>
<feature type="domain" description="Integrase zinc-binding" evidence="2">
    <location>
        <begin position="86"/>
        <end position="139"/>
    </location>
</feature>
<comment type="caution">
    <text evidence="3">The sequence shown here is derived from an EMBL/GenBank/DDBJ whole genome shotgun (WGS) entry which is preliminary data.</text>
</comment>
<feature type="non-terminal residue" evidence="3">
    <location>
        <position position="1"/>
    </location>
</feature>
<organism evidence="3 4">
    <name type="scientific">Trifolium medium</name>
    <dbReference type="NCBI Taxonomy" id="97028"/>
    <lineage>
        <taxon>Eukaryota</taxon>
        <taxon>Viridiplantae</taxon>
        <taxon>Streptophyta</taxon>
        <taxon>Embryophyta</taxon>
        <taxon>Tracheophyta</taxon>
        <taxon>Spermatophyta</taxon>
        <taxon>Magnoliopsida</taxon>
        <taxon>eudicotyledons</taxon>
        <taxon>Gunneridae</taxon>
        <taxon>Pentapetalae</taxon>
        <taxon>rosids</taxon>
        <taxon>fabids</taxon>
        <taxon>Fabales</taxon>
        <taxon>Fabaceae</taxon>
        <taxon>Papilionoideae</taxon>
        <taxon>50 kb inversion clade</taxon>
        <taxon>NPAAA clade</taxon>
        <taxon>Hologalegina</taxon>
        <taxon>IRL clade</taxon>
        <taxon>Trifolieae</taxon>
        <taxon>Trifolium</taxon>
    </lineage>
</organism>
<accession>A0A392NRS6</accession>
<keyword evidence="3" id="KW-0548">Nucleotidyltransferase</keyword>
<proteinExistence type="predicted"/>